<keyword evidence="1" id="KW-0472">Membrane</keyword>
<evidence type="ECO:0000313" key="3">
    <source>
        <dbReference type="Proteomes" id="UP000031599"/>
    </source>
</evidence>
<sequence length="82" mass="8857">MLLMLALALTLAWRLTAALGWDAALDVLTGVHTSTDRGAVWRSLIHAGATMGTFVFAPILAAAGASWLVVRRLFERHDRIDG</sequence>
<dbReference type="AlphaFoldDB" id="A0A0C1ZPB6"/>
<feature type="transmembrane region" description="Helical" evidence="1">
    <location>
        <begin position="44"/>
        <end position="70"/>
    </location>
</feature>
<accession>A0A0C1ZPB6</accession>
<organism evidence="2 3">
    <name type="scientific">Enhygromyxa salina</name>
    <dbReference type="NCBI Taxonomy" id="215803"/>
    <lineage>
        <taxon>Bacteria</taxon>
        <taxon>Pseudomonadati</taxon>
        <taxon>Myxococcota</taxon>
        <taxon>Polyangia</taxon>
        <taxon>Nannocystales</taxon>
        <taxon>Nannocystaceae</taxon>
        <taxon>Enhygromyxa</taxon>
    </lineage>
</organism>
<evidence type="ECO:0000313" key="2">
    <source>
        <dbReference type="EMBL" id="KIG19464.1"/>
    </source>
</evidence>
<gene>
    <name evidence="2" type="ORF">DB30_02745</name>
</gene>
<keyword evidence="1" id="KW-0812">Transmembrane</keyword>
<proteinExistence type="predicted"/>
<reference evidence="2 3" key="1">
    <citation type="submission" date="2014-12" db="EMBL/GenBank/DDBJ databases">
        <title>Genome assembly of Enhygromyxa salina DSM 15201.</title>
        <authorList>
            <person name="Sharma G."/>
            <person name="Subramanian S."/>
        </authorList>
    </citation>
    <scope>NUCLEOTIDE SEQUENCE [LARGE SCALE GENOMIC DNA]</scope>
    <source>
        <strain evidence="2 3">DSM 15201</strain>
    </source>
</reference>
<evidence type="ECO:0000256" key="1">
    <source>
        <dbReference type="SAM" id="Phobius"/>
    </source>
</evidence>
<dbReference type="Proteomes" id="UP000031599">
    <property type="component" value="Unassembled WGS sequence"/>
</dbReference>
<name>A0A0C1ZPB6_9BACT</name>
<comment type="caution">
    <text evidence="2">The sequence shown here is derived from an EMBL/GenBank/DDBJ whole genome shotgun (WGS) entry which is preliminary data.</text>
</comment>
<dbReference type="EMBL" id="JMCC02000002">
    <property type="protein sequence ID" value="KIG19464.1"/>
    <property type="molecule type" value="Genomic_DNA"/>
</dbReference>
<keyword evidence="1" id="KW-1133">Transmembrane helix</keyword>
<protein>
    <submittedName>
        <fullName evidence="2">Uncharacterized protein</fullName>
    </submittedName>
</protein>